<dbReference type="Proteomes" id="UP000192247">
    <property type="component" value="Unassembled WGS sequence"/>
</dbReference>
<name>A0A1V9WZN8_9ACAR</name>
<dbReference type="InterPro" id="IPR000237">
    <property type="entry name" value="GRIP_dom"/>
</dbReference>
<evidence type="ECO:0000256" key="3">
    <source>
        <dbReference type="ARBA" id="ARBA00022490"/>
    </source>
</evidence>
<dbReference type="PANTHER" id="PTHR23157:SF25">
    <property type="entry name" value="GRIP AND COILED-COIL DOMAIN-CONTAINING PROTEIN 1"/>
    <property type="match status" value="1"/>
</dbReference>
<evidence type="ECO:0000313" key="10">
    <source>
        <dbReference type="Proteomes" id="UP000192247"/>
    </source>
</evidence>
<dbReference type="AlphaFoldDB" id="A0A1V9WZN8"/>
<feature type="region of interest" description="Disordered" evidence="7">
    <location>
        <begin position="55"/>
        <end position="110"/>
    </location>
</feature>
<dbReference type="GO" id="GO:0005794">
    <property type="term" value="C:Golgi apparatus"/>
    <property type="evidence" value="ECO:0007669"/>
    <property type="project" value="TreeGrafter"/>
</dbReference>
<feature type="domain" description="GRIP" evidence="8">
    <location>
        <begin position="672"/>
        <end position="722"/>
    </location>
</feature>
<dbReference type="PANTHER" id="PTHR23157">
    <property type="entry name" value="GRIP AND COILED-COIL DOMAIN-CONTAINING PROTEIN 1"/>
    <property type="match status" value="1"/>
</dbReference>
<keyword evidence="5" id="KW-0472">Membrane</keyword>
<feature type="compositionally biased region" description="Polar residues" evidence="7">
    <location>
        <begin position="559"/>
        <end position="568"/>
    </location>
</feature>
<dbReference type="Gene3D" id="1.10.220.60">
    <property type="entry name" value="GRIP domain"/>
    <property type="match status" value="1"/>
</dbReference>
<comment type="subcellular location">
    <subcellularLocation>
        <location evidence="2">Cytoplasm</location>
    </subcellularLocation>
    <subcellularLocation>
        <location evidence="1">Endomembrane system</location>
        <topology evidence="1">Peripheral membrane protein</topology>
    </subcellularLocation>
</comment>
<organism evidence="9 10">
    <name type="scientific">Tropilaelaps mercedesae</name>
    <dbReference type="NCBI Taxonomy" id="418985"/>
    <lineage>
        <taxon>Eukaryota</taxon>
        <taxon>Metazoa</taxon>
        <taxon>Ecdysozoa</taxon>
        <taxon>Arthropoda</taxon>
        <taxon>Chelicerata</taxon>
        <taxon>Arachnida</taxon>
        <taxon>Acari</taxon>
        <taxon>Parasitiformes</taxon>
        <taxon>Mesostigmata</taxon>
        <taxon>Gamasina</taxon>
        <taxon>Dermanyssoidea</taxon>
        <taxon>Laelapidae</taxon>
        <taxon>Tropilaelaps</taxon>
    </lineage>
</organism>
<protein>
    <submittedName>
        <fullName evidence="9">GRIP and coiled-coil domain-containing protein 1-like</fullName>
    </submittedName>
</protein>
<dbReference type="FunCoup" id="A0A1V9WZN8">
    <property type="interactions" value="860"/>
</dbReference>
<proteinExistence type="predicted"/>
<dbReference type="EMBL" id="MNPL01031586">
    <property type="protein sequence ID" value="OQR66637.1"/>
    <property type="molecule type" value="Genomic_DNA"/>
</dbReference>
<evidence type="ECO:0000256" key="1">
    <source>
        <dbReference type="ARBA" id="ARBA00004184"/>
    </source>
</evidence>
<feature type="coiled-coil region" evidence="6">
    <location>
        <begin position="449"/>
        <end position="476"/>
    </location>
</feature>
<evidence type="ECO:0000256" key="5">
    <source>
        <dbReference type="ARBA" id="ARBA00023136"/>
    </source>
</evidence>
<comment type="caution">
    <text evidence="9">The sequence shown here is derived from an EMBL/GenBank/DDBJ whole genome shotgun (WGS) entry which is preliminary data.</text>
</comment>
<keyword evidence="10" id="KW-1185">Reference proteome</keyword>
<feature type="compositionally biased region" description="Low complexity" evidence="7">
    <location>
        <begin position="530"/>
        <end position="545"/>
    </location>
</feature>
<evidence type="ECO:0000313" key="9">
    <source>
        <dbReference type="EMBL" id="OQR66637.1"/>
    </source>
</evidence>
<evidence type="ECO:0000259" key="8">
    <source>
        <dbReference type="PROSITE" id="PS50913"/>
    </source>
</evidence>
<gene>
    <name evidence="9" type="ORF">BIW11_14019</name>
</gene>
<feature type="compositionally biased region" description="Basic and acidic residues" evidence="7">
    <location>
        <begin position="499"/>
        <end position="518"/>
    </location>
</feature>
<dbReference type="PROSITE" id="PS50913">
    <property type="entry name" value="GRIP"/>
    <property type="match status" value="1"/>
</dbReference>
<evidence type="ECO:0000256" key="2">
    <source>
        <dbReference type="ARBA" id="ARBA00004496"/>
    </source>
</evidence>
<dbReference type="InParanoid" id="A0A1V9WZN8"/>
<dbReference type="OrthoDB" id="9898580at2759"/>
<keyword evidence="4 6" id="KW-0175">Coiled coil</keyword>
<evidence type="ECO:0000256" key="4">
    <source>
        <dbReference type="ARBA" id="ARBA00023054"/>
    </source>
</evidence>
<keyword evidence="3" id="KW-0963">Cytoplasm</keyword>
<sequence>MNFLSADRQKLKELQAKVDEQTEKILRYETKLSGLVKAYKRLQAERNTLDETIRVLASNKGDGGKGAAQESPVPTQDGEDGLPDPQHSGNGSGVGSSLEEHADTDSDTLQAKISALTNALATLRVEKTHSEQAYHADKKKLLQKKLELTKTIDTIKKELDEKQQVLQQTQSKLSEEKQYREKEAADHLAMMKELQNKLAEERLAREIVHKDSLSKWEQKCQALEAQIDLFKEIGEERKESDVERDADRKRDAQRDDEVIRELEARAAKDAARATLADEKLNHLESVTETRIAQLEAQVEELSTSVALYDRSQQQSQDLIQNLKEELARAVAQTRVAAIYSTIDEESNHDVSSLLSSVGRSLALLASANQRSQESVTDLALEINRILSKHNLDVHKRCAQDIADVKQEFESYKELHATTCSKLSTRRQSQSDAEEQDKVARLTAQLLAKKKEYNGNIATLNRTIRELQMSIVDLKTKHRQELAQVESSWRARLAASEESMARQRERSMQLLSERERELEGEVDTTAGLLRSTSGNTQNGNGASSSGSGTGNPQHAAQLLATLSKQQQRQQELRSGPLSGGASKASEEDSMLAELFSLSKSTALGTSSAGKIEMLHYTHEIARKTAEIQQLIKEKKEAEMQLYQQSTSFGDRERLLRAEVEALTRTVELQKSCSTLKELEKPYLKNVILQYMLCPSSGPRLHMIKAISTALEFTACEEEQVKQALQRKRLLSGGK</sequence>
<feature type="coiled-coil region" evidence="6">
    <location>
        <begin position="291"/>
        <end position="332"/>
    </location>
</feature>
<accession>A0A1V9WZN8</accession>
<dbReference type="SMART" id="SM00755">
    <property type="entry name" value="Grip"/>
    <property type="match status" value="1"/>
</dbReference>
<evidence type="ECO:0000256" key="6">
    <source>
        <dbReference type="SAM" id="Coils"/>
    </source>
</evidence>
<dbReference type="Pfam" id="PF01465">
    <property type="entry name" value="GRIP"/>
    <property type="match status" value="1"/>
</dbReference>
<dbReference type="STRING" id="418985.A0A1V9WZN8"/>
<feature type="region of interest" description="Disordered" evidence="7">
    <location>
        <begin position="499"/>
        <end position="584"/>
    </location>
</feature>
<evidence type="ECO:0000256" key="7">
    <source>
        <dbReference type="SAM" id="MobiDB-lite"/>
    </source>
</evidence>
<dbReference type="InterPro" id="IPR051952">
    <property type="entry name" value="Golgi-autophagy_related"/>
</dbReference>
<reference evidence="9 10" key="1">
    <citation type="journal article" date="2017" name="Gigascience">
        <title>Draft genome of the honey bee ectoparasitic mite, Tropilaelaps mercedesae, is shaped by the parasitic life history.</title>
        <authorList>
            <person name="Dong X."/>
            <person name="Armstrong S.D."/>
            <person name="Xia D."/>
            <person name="Makepeace B.L."/>
            <person name="Darby A.C."/>
            <person name="Kadowaki T."/>
        </authorList>
    </citation>
    <scope>NUCLEOTIDE SEQUENCE [LARGE SCALE GENOMIC DNA]</scope>
    <source>
        <strain evidence="9">Wuxi-XJTLU</strain>
    </source>
</reference>